<comment type="caution">
    <text evidence="5">The sequence shown here is derived from an EMBL/GenBank/DDBJ whole genome shotgun (WGS) entry which is preliminary data.</text>
</comment>
<organism evidence="5 6">
    <name type="scientific">Phoenicibacter congonensis</name>
    <dbReference type="NCBI Taxonomy" id="1944646"/>
    <lineage>
        <taxon>Bacteria</taxon>
        <taxon>Bacillati</taxon>
        <taxon>Actinomycetota</taxon>
        <taxon>Coriobacteriia</taxon>
        <taxon>Eggerthellales</taxon>
        <taxon>Eggerthellaceae</taxon>
        <taxon>Phoenicibacter</taxon>
    </lineage>
</organism>
<dbReference type="Proteomes" id="UP001168575">
    <property type="component" value="Unassembled WGS sequence"/>
</dbReference>
<evidence type="ECO:0000313" key="5">
    <source>
        <dbReference type="EMBL" id="MDO4841282.1"/>
    </source>
</evidence>
<dbReference type="GO" id="GO:0016020">
    <property type="term" value="C:membrane"/>
    <property type="evidence" value="ECO:0007669"/>
    <property type="project" value="InterPro"/>
</dbReference>
<gene>
    <name evidence="5" type="ORF">Q3982_01200</name>
</gene>
<name>A0AA43RG87_9ACTN</name>
<dbReference type="PANTHER" id="PTHR34220">
    <property type="entry name" value="SENSOR HISTIDINE KINASE YPDA"/>
    <property type="match status" value="1"/>
</dbReference>
<dbReference type="PANTHER" id="PTHR34220:SF7">
    <property type="entry name" value="SENSOR HISTIDINE KINASE YPDA"/>
    <property type="match status" value="1"/>
</dbReference>
<evidence type="ECO:0000259" key="3">
    <source>
        <dbReference type="Pfam" id="PF02518"/>
    </source>
</evidence>
<feature type="domain" description="Signal transduction histidine kinase internal region" evidence="4">
    <location>
        <begin position="410"/>
        <end position="487"/>
    </location>
</feature>
<dbReference type="EMBL" id="JAUMVS010000008">
    <property type="protein sequence ID" value="MDO4841282.1"/>
    <property type="molecule type" value="Genomic_DNA"/>
</dbReference>
<keyword evidence="5" id="KW-0418">Kinase</keyword>
<keyword evidence="1" id="KW-1133">Transmembrane helix</keyword>
<keyword evidence="2" id="KW-0732">Signal</keyword>
<dbReference type="InterPro" id="IPR050640">
    <property type="entry name" value="Bact_2-comp_sensor_kinase"/>
</dbReference>
<dbReference type="AlphaFoldDB" id="A0AA43RG87"/>
<feature type="transmembrane region" description="Helical" evidence="1">
    <location>
        <begin position="305"/>
        <end position="326"/>
    </location>
</feature>
<sequence length="601" mass="67347">MLALLCSLIGVVAYLAATTQTLDSNSYHYLSDTSSEEFFHKKSISIDGETTFSVDDHAELEEILVPLVGDKSTHEITLVAEIGEIPLRQIYFLSHIENLEIKNAATGEILYERVAATDKRAQPYFGFGWHTFRCESNTQVEITVSGERPARAIDDFCESIYVGDGLVLFNQLVQENFFQIALGNIILLIGILYVFIVVMMRRTIKGVSSHYFSTGTLIVTGALCSLLDYRITGLIVFDHVTLNWIDYALQVCIIFSLIDYLRSLFDDERLQAVGRIVLATVLVSIAACFTLALLGVYGIKECIEIQVPIAVPCILALVICAIIQIFQNPHQGKEQSLMFIPAALMVSIMAIYELANFVIWGNYIVVVFEIGLLIFAVVQFSILLGISHTKLREAESAERLRANLIESRSKVMLSQLQPHFVNNVLSSIAALCEKDPKLAKEKTITFADFLRENLDLLSKKHVIPFSSELEHIHKFIELEKMRFGDDLEYKEDLQFCDFWLPPLCVQSMVENAIRHGIIPKEDGGKVTLRTRRSGRFVLIDVIDDGVGFKFAASQGNGHYGLESARKRVSAFPDSEFVVESSEGNGTTVRIKLLLGIEKEYN</sequence>
<evidence type="ECO:0000256" key="1">
    <source>
        <dbReference type="SAM" id="Phobius"/>
    </source>
</evidence>
<feature type="transmembrane region" description="Helical" evidence="1">
    <location>
        <begin position="211"/>
        <end position="232"/>
    </location>
</feature>
<dbReference type="Pfam" id="PF02518">
    <property type="entry name" value="HATPase_c"/>
    <property type="match status" value="1"/>
</dbReference>
<dbReference type="GO" id="GO:0000155">
    <property type="term" value="F:phosphorelay sensor kinase activity"/>
    <property type="evidence" value="ECO:0007669"/>
    <property type="project" value="InterPro"/>
</dbReference>
<feature type="transmembrane region" description="Helical" evidence="1">
    <location>
        <begin position="365"/>
        <end position="386"/>
    </location>
</feature>
<dbReference type="Gene3D" id="3.30.565.10">
    <property type="entry name" value="Histidine kinase-like ATPase, C-terminal domain"/>
    <property type="match status" value="1"/>
</dbReference>
<evidence type="ECO:0000313" key="6">
    <source>
        <dbReference type="Proteomes" id="UP001168575"/>
    </source>
</evidence>
<dbReference type="SUPFAM" id="SSF55874">
    <property type="entry name" value="ATPase domain of HSP90 chaperone/DNA topoisomerase II/histidine kinase"/>
    <property type="match status" value="1"/>
</dbReference>
<keyword evidence="5" id="KW-0808">Transferase</keyword>
<protein>
    <submittedName>
        <fullName evidence="5">Histidine kinase</fullName>
    </submittedName>
</protein>
<proteinExistence type="predicted"/>
<feature type="transmembrane region" description="Helical" evidence="1">
    <location>
        <begin position="273"/>
        <end position="299"/>
    </location>
</feature>
<reference evidence="5" key="1">
    <citation type="submission" date="2023-07" db="EMBL/GenBank/DDBJ databases">
        <title>Between Cages and Wild: Unraveling the Impact of Captivity on Animal Microbiomes and Antimicrobial Resistance.</title>
        <authorList>
            <person name="Schmartz G.P."/>
            <person name="Rehner J."/>
            <person name="Schuff M.J."/>
            <person name="Becker S.L."/>
            <person name="Kravczyk M."/>
            <person name="Gurevich A."/>
            <person name="Francke R."/>
            <person name="Mueller R."/>
            <person name="Keller V."/>
            <person name="Keller A."/>
        </authorList>
    </citation>
    <scope>NUCLEOTIDE SEQUENCE</scope>
    <source>
        <strain evidence="5">S12M_St_49</strain>
    </source>
</reference>
<dbReference type="Pfam" id="PF06580">
    <property type="entry name" value="His_kinase"/>
    <property type="match status" value="1"/>
</dbReference>
<dbReference type="InterPro" id="IPR036890">
    <property type="entry name" value="HATPase_C_sf"/>
</dbReference>
<feature type="signal peptide" evidence="2">
    <location>
        <begin position="1"/>
        <end position="16"/>
    </location>
</feature>
<evidence type="ECO:0000259" key="4">
    <source>
        <dbReference type="Pfam" id="PF06580"/>
    </source>
</evidence>
<keyword evidence="1" id="KW-0472">Membrane</keyword>
<keyword evidence="1" id="KW-0812">Transmembrane</keyword>
<dbReference type="InterPro" id="IPR003594">
    <property type="entry name" value="HATPase_dom"/>
</dbReference>
<feature type="domain" description="Histidine kinase/HSP90-like ATPase" evidence="3">
    <location>
        <begin position="504"/>
        <end position="594"/>
    </location>
</feature>
<feature type="chain" id="PRO_5041342960" evidence="2">
    <location>
        <begin position="17"/>
        <end position="601"/>
    </location>
</feature>
<evidence type="ECO:0000256" key="2">
    <source>
        <dbReference type="SAM" id="SignalP"/>
    </source>
</evidence>
<feature type="transmembrane region" description="Helical" evidence="1">
    <location>
        <begin position="177"/>
        <end position="199"/>
    </location>
</feature>
<feature type="transmembrane region" description="Helical" evidence="1">
    <location>
        <begin position="338"/>
        <end position="359"/>
    </location>
</feature>
<dbReference type="InterPro" id="IPR010559">
    <property type="entry name" value="Sig_transdc_His_kin_internal"/>
</dbReference>
<accession>A0AA43RG87</accession>
<keyword evidence="6" id="KW-1185">Reference proteome</keyword>